<sequence length="102" mass="10958">MPPHRAYPRNANAHNANIVPPIPNHEVMNVKFWNAIQLSPQSVANQNNQQGPIPTNTNGGSTTLRVLNFVRMNLPKLLGPQRSKALAPSSASAPSQVSTGSE</sequence>
<organism evidence="2 3">
    <name type="scientific">Solanum verrucosum</name>
    <dbReference type="NCBI Taxonomy" id="315347"/>
    <lineage>
        <taxon>Eukaryota</taxon>
        <taxon>Viridiplantae</taxon>
        <taxon>Streptophyta</taxon>
        <taxon>Embryophyta</taxon>
        <taxon>Tracheophyta</taxon>
        <taxon>Spermatophyta</taxon>
        <taxon>Magnoliopsida</taxon>
        <taxon>eudicotyledons</taxon>
        <taxon>Gunneridae</taxon>
        <taxon>Pentapetalae</taxon>
        <taxon>asterids</taxon>
        <taxon>lamiids</taxon>
        <taxon>Solanales</taxon>
        <taxon>Solanaceae</taxon>
        <taxon>Solanoideae</taxon>
        <taxon>Solaneae</taxon>
        <taxon>Solanum</taxon>
    </lineage>
</organism>
<dbReference type="EMBL" id="CP133614">
    <property type="protein sequence ID" value="WMV19577.1"/>
    <property type="molecule type" value="Genomic_DNA"/>
</dbReference>
<evidence type="ECO:0000256" key="1">
    <source>
        <dbReference type="SAM" id="MobiDB-lite"/>
    </source>
</evidence>
<feature type="compositionally biased region" description="Low complexity" evidence="1">
    <location>
        <begin position="83"/>
        <end position="102"/>
    </location>
</feature>
<reference evidence="2" key="1">
    <citation type="submission" date="2023-08" db="EMBL/GenBank/DDBJ databases">
        <title>A de novo genome assembly of Solanum verrucosum Schlechtendal, a Mexican diploid species geographically isolated from the other diploid A-genome species in potato relatives.</title>
        <authorList>
            <person name="Hosaka K."/>
        </authorList>
    </citation>
    <scope>NUCLEOTIDE SEQUENCE</scope>
    <source>
        <tissue evidence="2">Young leaves</tissue>
    </source>
</reference>
<feature type="non-terminal residue" evidence="2">
    <location>
        <position position="102"/>
    </location>
</feature>
<evidence type="ECO:0000313" key="2">
    <source>
        <dbReference type="EMBL" id="WMV19577.1"/>
    </source>
</evidence>
<protein>
    <submittedName>
        <fullName evidence="2">Uncharacterized protein</fullName>
    </submittedName>
</protein>
<dbReference type="AlphaFoldDB" id="A0AAF0QAT8"/>
<gene>
    <name evidence="2" type="ORF">MTR67_012962</name>
</gene>
<name>A0AAF0QAT8_SOLVR</name>
<feature type="region of interest" description="Disordered" evidence="1">
    <location>
        <begin position="80"/>
        <end position="102"/>
    </location>
</feature>
<accession>A0AAF0QAT8</accession>
<proteinExistence type="predicted"/>
<keyword evidence="3" id="KW-1185">Reference proteome</keyword>
<evidence type="ECO:0000313" key="3">
    <source>
        <dbReference type="Proteomes" id="UP001234989"/>
    </source>
</evidence>
<dbReference type="Proteomes" id="UP001234989">
    <property type="component" value="Chromosome 3"/>
</dbReference>